<name>A0AAV0Y062_9HEMI</name>
<evidence type="ECO:0000313" key="2">
    <source>
        <dbReference type="Proteomes" id="UP001160148"/>
    </source>
</evidence>
<accession>A0AAV0Y062</accession>
<dbReference type="Proteomes" id="UP001160148">
    <property type="component" value="Unassembled WGS sequence"/>
</dbReference>
<gene>
    <name evidence="1" type="ORF">MEUPH1_LOCUS27471</name>
</gene>
<proteinExistence type="predicted"/>
<comment type="caution">
    <text evidence="1">The sequence shown here is derived from an EMBL/GenBank/DDBJ whole genome shotgun (WGS) entry which is preliminary data.</text>
</comment>
<organism evidence="1 2">
    <name type="scientific">Macrosiphum euphorbiae</name>
    <name type="common">potato aphid</name>
    <dbReference type="NCBI Taxonomy" id="13131"/>
    <lineage>
        <taxon>Eukaryota</taxon>
        <taxon>Metazoa</taxon>
        <taxon>Ecdysozoa</taxon>
        <taxon>Arthropoda</taxon>
        <taxon>Hexapoda</taxon>
        <taxon>Insecta</taxon>
        <taxon>Pterygota</taxon>
        <taxon>Neoptera</taxon>
        <taxon>Paraneoptera</taxon>
        <taxon>Hemiptera</taxon>
        <taxon>Sternorrhyncha</taxon>
        <taxon>Aphidomorpha</taxon>
        <taxon>Aphidoidea</taxon>
        <taxon>Aphididae</taxon>
        <taxon>Macrosiphini</taxon>
        <taxon>Macrosiphum</taxon>
    </lineage>
</organism>
<dbReference type="EMBL" id="CARXXK010001124">
    <property type="protein sequence ID" value="CAI6373768.1"/>
    <property type="molecule type" value="Genomic_DNA"/>
</dbReference>
<keyword evidence="2" id="KW-1185">Reference proteome</keyword>
<evidence type="ECO:0000313" key="1">
    <source>
        <dbReference type="EMBL" id="CAI6373768.1"/>
    </source>
</evidence>
<protein>
    <submittedName>
        <fullName evidence="1">Uncharacterized protein</fullName>
    </submittedName>
</protein>
<sequence length="98" mass="10889">MLPPDPPSSIAALVSRTKYENVATRPAVVDRSASVANEIRKFCYPNRCRRCSASVANEFRKCCCPNCRCHSASVAVYTSTLSISVDIIFPYTSFLKFM</sequence>
<dbReference type="AlphaFoldDB" id="A0AAV0Y062"/>
<reference evidence="1 2" key="1">
    <citation type="submission" date="2023-01" db="EMBL/GenBank/DDBJ databases">
        <authorList>
            <person name="Whitehead M."/>
        </authorList>
    </citation>
    <scope>NUCLEOTIDE SEQUENCE [LARGE SCALE GENOMIC DNA]</scope>
</reference>